<evidence type="ECO:0000313" key="1">
    <source>
        <dbReference type="EMBL" id="GAG85675.1"/>
    </source>
</evidence>
<protein>
    <submittedName>
        <fullName evidence="1">Uncharacterized protein</fullName>
    </submittedName>
</protein>
<proteinExistence type="predicted"/>
<organism evidence="1">
    <name type="scientific">marine sediment metagenome</name>
    <dbReference type="NCBI Taxonomy" id="412755"/>
    <lineage>
        <taxon>unclassified sequences</taxon>
        <taxon>metagenomes</taxon>
        <taxon>ecological metagenomes</taxon>
    </lineage>
</organism>
<sequence length="144" mass="16294">EFDPIATAEDQYDSLEMELEAMNIATSMDIDQLEAILRVEIGTSVNELSSKELKRDGLLFAKNNPKLFLDLAQDENVILRNFAIKAAEASIISIADDQRTIKWTTNGRKLMTVPFDENPYSAMAAWFKTDEGLEVYKSIDKKLK</sequence>
<feature type="non-terminal residue" evidence="1">
    <location>
        <position position="1"/>
    </location>
</feature>
<gene>
    <name evidence="1" type="ORF">S01H4_30135</name>
</gene>
<accession>X1ASJ1</accession>
<reference evidence="1" key="1">
    <citation type="journal article" date="2014" name="Front. Microbiol.">
        <title>High frequency of phylogenetically diverse reductive dehalogenase-homologous genes in deep subseafloor sedimentary metagenomes.</title>
        <authorList>
            <person name="Kawai M."/>
            <person name="Futagami T."/>
            <person name="Toyoda A."/>
            <person name="Takaki Y."/>
            <person name="Nishi S."/>
            <person name="Hori S."/>
            <person name="Arai W."/>
            <person name="Tsubouchi T."/>
            <person name="Morono Y."/>
            <person name="Uchiyama I."/>
            <person name="Ito T."/>
            <person name="Fujiyama A."/>
            <person name="Inagaki F."/>
            <person name="Takami H."/>
        </authorList>
    </citation>
    <scope>NUCLEOTIDE SEQUENCE</scope>
    <source>
        <strain evidence="1">Expedition CK06-06</strain>
    </source>
</reference>
<name>X1ASJ1_9ZZZZ</name>
<dbReference type="AlphaFoldDB" id="X1ASJ1"/>
<comment type="caution">
    <text evidence="1">The sequence shown here is derived from an EMBL/GenBank/DDBJ whole genome shotgun (WGS) entry which is preliminary data.</text>
</comment>
<dbReference type="EMBL" id="BART01015527">
    <property type="protein sequence ID" value="GAG85675.1"/>
    <property type="molecule type" value="Genomic_DNA"/>
</dbReference>